<evidence type="ECO:0000313" key="1">
    <source>
        <dbReference type="EMBL" id="SCM75755.1"/>
    </source>
</evidence>
<reference evidence="1" key="1">
    <citation type="submission" date="2016-08" db="EMBL/GenBank/DDBJ databases">
        <authorList>
            <person name="Seilhamer J.J."/>
        </authorList>
    </citation>
    <scope>NUCLEOTIDE SEQUENCE</scope>
    <source>
        <strain evidence="1">86</strain>
    </source>
</reference>
<gene>
    <name evidence="1" type="ORF">KL86PLE_30202</name>
</gene>
<proteinExistence type="predicted"/>
<accession>A0A212LE02</accession>
<protein>
    <submittedName>
        <fullName evidence="1">Uncharacterized protein</fullName>
    </submittedName>
</protein>
<sequence length="63" mass="6799">MAGDHAHHLRGVGADAGRARQDHGQALIDAGFRRFIGQNRRLRHEAAAPMIPRAEAVPARPVA</sequence>
<name>A0A212LE02_9HYPH</name>
<dbReference type="AlphaFoldDB" id="A0A212LE02"/>
<dbReference type="EMBL" id="FMJD01000007">
    <property type="protein sequence ID" value="SCM75755.1"/>
    <property type="molecule type" value="Genomic_DNA"/>
</dbReference>
<organism evidence="1">
    <name type="scientific">uncultured Pleomorphomonas sp</name>
    <dbReference type="NCBI Taxonomy" id="442121"/>
    <lineage>
        <taxon>Bacteria</taxon>
        <taxon>Pseudomonadati</taxon>
        <taxon>Pseudomonadota</taxon>
        <taxon>Alphaproteobacteria</taxon>
        <taxon>Hyphomicrobiales</taxon>
        <taxon>Pleomorphomonadaceae</taxon>
        <taxon>Pleomorphomonas</taxon>
        <taxon>environmental samples</taxon>
    </lineage>
</organism>